<dbReference type="EMBL" id="CP035913">
    <property type="protein sequence ID" value="QBE64617.1"/>
    <property type="molecule type" value="Genomic_DNA"/>
</dbReference>
<organism evidence="13 14">
    <name type="scientific">Pseudoduganella lutea</name>
    <dbReference type="NCBI Taxonomy" id="321985"/>
    <lineage>
        <taxon>Bacteria</taxon>
        <taxon>Pseudomonadati</taxon>
        <taxon>Pseudomonadota</taxon>
        <taxon>Betaproteobacteria</taxon>
        <taxon>Burkholderiales</taxon>
        <taxon>Oxalobacteraceae</taxon>
        <taxon>Telluria group</taxon>
        <taxon>Pseudoduganella</taxon>
    </lineage>
</organism>
<dbReference type="NCBIfam" id="TIGR01843">
    <property type="entry name" value="type_I_hlyD"/>
    <property type="match status" value="1"/>
</dbReference>
<dbReference type="PANTHER" id="PTHR30386:SF17">
    <property type="entry name" value="ALKALINE PROTEASE SECRETION PROTEIN APRE"/>
    <property type="match status" value="1"/>
</dbReference>
<dbReference type="Pfam" id="PF26002">
    <property type="entry name" value="Beta-barrel_AprE"/>
    <property type="match status" value="1"/>
</dbReference>
<protein>
    <recommendedName>
        <fullName evidence="9">Membrane fusion protein (MFP) family protein</fullName>
    </recommendedName>
</protein>
<evidence type="ECO:0000259" key="12">
    <source>
        <dbReference type="Pfam" id="PF26002"/>
    </source>
</evidence>
<evidence type="ECO:0000256" key="5">
    <source>
        <dbReference type="ARBA" id="ARBA00022519"/>
    </source>
</evidence>
<keyword evidence="7 9" id="KW-1133">Transmembrane helix</keyword>
<keyword evidence="14" id="KW-1185">Reference proteome</keyword>
<evidence type="ECO:0000313" key="13">
    <source>
        <dbReference type="EMBL" id="QBE64617.1"/>
    </source>
</evidence>
<evidence type="ECO:0000256" key="10">
    <source>
        <dbReference type="SAM" id="Coils"/>
    </source>
</evidence>
<sequence>MSNIIKAPQGAADVVSHDVTPITVETDDRKYARMGWFIVLAGVLGFLVWACTAPLDKGVPLSGFLAPETNRKAIQLQAGGTVSEILVRDGDVVKAGQVLVRMNDVQVKSAADVTRTQYFTARAAEARLLAELSNEKTVPFPAALEEFRNDPAVQQAVSLQAQLLMSRQMALQNELGALQENIEGLNAQAKGLEESRIAKKAQLDILKEQLDSSRDLAKEGYIPRSRLLDLERTHAQISGTISEDIGNIARSKRQVLELKLRGAQRLQEYQREVRTQLSDVQKEAEGLQARLVGHAYEVENVEVRSPVAGIVVGRSIFSRGAVVTPGQKMMEIVPAEDALVVEGDLPVNMVDRVHVGLPTELIFSAFNTNKTPHIPGTLIHIAADRSVDEKTGFAFYKVKAKVSPEGAKMIAQLKLDIVPGMPVELFVKTGERTMMSYLMKPVIDRAHSALSED</sequence>
<keyword evidence="5 9" id="KW-0997">Cell inner membrane</keyword>
<dbReference type="GO" id="GO:0015031">
    <property type="term" value="P:protein transport"/>
    <property type="evidence" value="ECO:0007669"/>
    <property type="project" value="InterPro"/>
</dbReference>
<dbReference type="Proteomes" id="UP000290637">
    <property type="component" value="Chromosome"/>
</dbReference>
<dbReference type="PRINTS" id="PR01490">
    <property type="entry name" value="RTXTOXIND"/>
</dbReference>
<dbReference type="Pfam" id="PF25994">
    <property type="entry name" value="HH_AprE"/>
    <property type="match status" value="1"/>
</dbReference>
<dbReference type="KEGG" id="plue:EWM63_17815"/>
<evidence type="ECO:0000256" key="3">
    <source>
        <dbReference type="ARBA" id="ARBA00022448"/>
    </source>
</evidence>
<accession>A0A4P6L045</accession>
<dbReference type="Gene3D" id="2.40.50.100">
    <property type="match status" value="1"/>
</dbReference>
<dbReference type="AlphaFoldDB" id="A0A4P6L045"/>
<comment type="similarity">
    <text evidence="2 9">Belongs to the membrane fusion protein (MFP) (TC 8.A.1) family.</text>
</comment>
<dbReference type="InterPro" id="IPR050739">
    <property type="entry name" value="MFP"/>
</dbReference>
<dbReference type="OrthoDB" id="9775513at2"/>
<feature type="coiled-coil region" evidence="10">
    <location>
        <begin position="168"/>
        <end position="209"/>
    </location>
</feature>
<dbReference type="SUPFAM" id="SSF111369">
    <property type="entry name" value="HlyD-like secretion proteins"/>
    <property type="match status" value="1"/>
</dbReference>
<keyword evidence="3 9" id="KW-0813">Transport</keyword>
<evidence type="ECO:0000256" key="8">
    <source>
        <dbReference type="ARBA" id="ARBA00023136"/>
    </source>
</evidence>
<gene>
    <name evidence="13" type="ORF">EWM63_17815</name>
</gene>
<evidence type="ECO:0000256" key="4">
    <source>
        <dbReference type="ARBA" id="ARBA00022475"/>
    </source>
</evidence>
<dbReference type="RefSeq" id="WP_130187734.1">
    <property type="nucleotide sequence ID" value="NZ_CP035913.1"/>
</dbReference>
<keyword evidence="10" id="KW-0175">Coiled coil</keyword>
<dbReference type="PANTHER" id="PTHR30386">
    <property type="entry name" value="MEMBRANE FUSION SUBUNIT OF EMRAB-TOLC MULTIDRUG EFFLUX PUMP"/>
    <property type="match status" value="1"/>
</dbReference>
<dbReference type="InterPro" id="IPR058982">
    <property type="entry name" value="Beta-barrel_AprE"/>
</dbReference>
<reference evidence="13 14" key="1">
    <citation type="submission" date="2019-02" db="EMBL/GenBank/DDBJ databases">
        <title>Draft Genome Sequences of Six Type Strains of the Genus Massilia.</title>
        <authorList>
            <person name="Miess H."/>
            <person name="Frediansyhah A."/>
            <person name="Gross H."/>
        </authorList>
    </citation>
    <scope>NUCLEOTIDE SEQUENCE [LARGE SCALE GENOMIC DNA]</scope>
    <source>
        <strain evidence="13 14">DSM 17473</strain>
    </source>
</reference>
<evidence type="ECO:0000256" key="7">
    <source>
        <dbReference type="ARBA" id="ARBA00022989"/>
    </source>
</evidence>
<evidence type="ECO:0000259" key="11">
    <source>
        <dbReference type="Pfam" id="PF25994"/>
    </source>
</evidence>
<feature type="domain" description="AprE-like long alpha-helical hairpin" evidence="11">
    <location>
        <begin position="108"/>
        <end position="292"/>
    </location>
</feature>
<evidence type="ECO:0000256" key="6">
    <source>
        <dbReference type="ARBA" id="ARBA00022692"/>
    </source>
</evidence>
<keyword evidence="4 9" id="KW-1003">Cell membrane</keyword>
<comment type="subcellular location">
    <subcellularLocation>
        <location evidence="1 9">Cell inner membrane</location>
        <topology evidence="1 9">Single-pass membrane protein</topology>
    </subcellularLocation>
</comment>
<evidence type="ECO:0000256" key="1">
    <source>
        <dbReference type="ARBA" id="ARBA00004377"/>
    </source>
</evidence>
<proteinExistence type="inferred from homology"/>
<keyword evidence="6 9" id="KW-0812">Transmembrane</keyword>
<feature type="transmembrane region" description="Helical" evidence="9">
    <location>
        <begin position="36"/>
        <end position="55"/>
    </location>
</feature>
<keyword evidence="8 9" id="KW-0472">Membrane</keyword>
<evidence type="ECO:0000256" key="2">
    <source>
        <dbReference type="ARBA" id="ARBA00009477"/>
    </source>
</evidence>
<feature type="domain" description="AprE-like beta-barrel" evidence="12">
    <location>
        <begin position="339"/>
        <end position="430"/>
    </location>
</feature>
<dbReference type="InterPro" id="IPR010129">
    <property type="entry name" value="T1SS_HlyD"/>
</dbReference>
<dbReference type="InterPro" id="IPR058781">
    <property type="entry name" value="HH_AprE-like"/>
</dbReference>
<evidence type="ECO:0000256" key="9">
    <source>
        <dbReference type="RuleBase" id="RU365093"/>
    </source>
</evidence>
<name>A0A4P6L045_9BURK</name>
<evidence type="ECO:0000313" key="14">
    <source>
        <dbReference type="Proteomes" id="UP000290637"/>
    </source>
</evidence>
<dbReference type="GO" id="GO:0005886">
    <property type="term" value="C:plasma membrane"/>
    <property type="evidence" value="ECO:0007669"/>
    <property type="project" value="UniProtKB-SubCell"/>
</dbReference>